<dbReference type="PROSITE" id="PS50943">
    <property type="entry name" value="HTH_CROC1"/>
    <property type="match status" value="1"/>
</dbReference>
<comment type="caution">
    <text evidence="2">The sequence shown here is derived from an EMBL/GenBank/DDBJ whole genome shotgun (WGS) entry which is preliminary data.</text>
</comment>
<sequence length="270" mass="30013">MVRPDDLSAELVRLREQAGLSGRAAAAKAGLSQSRLSRIERGEFMPDIDEVRQLCRLYRAPAEVRRTLTRIAEGIREERAAARVVLQRGSWRMQQRIGRIEQASAHVRSFQPAFVVGLLQTPEYMRGAPGTHEPDETLRARIARQEILSTDRSFTFVMTEGALCLNVGGPDVMIPQLERLADMATGGRHRLGVIPKSVAVPTPELPMHAFHLYDSRAVIVGTLTATAIITDSRDVADYEQAFAQWEHTAVFGEKARDVIDRIAGDYRSLG</sequence>
<organism evidence="2 3">
    <name type="scientific">Haloechinothrix salitolerans</name>
    <dbReference type="NCBI Taxonomy" id="926830"/>
    <lineage>
        <taxon>Bacteria</taxon>
        <taxon>Bacillati</taxon>
        <taxon>Actinomycetota</taxon>
        <taxon>Actinomycetes</taxon>
        <taxon>Pseudonocardiales</taxon>
        <taxon>Pseudonocardiaceae</taxon>
        <taxon>Haloechinothrix</taxon>
    </lineage>
</organism>
<dbReference type="RefSeq" id="WP_345401592.1">
    <property type="nucleotide sequence ID" value="NZ_BAABLA010000106.1"/>
</dbReference>
<protein>
    <submittedName>
        <fullName evidence="2">Helix-turn-helix domain-containing protein</fullName>
    </submittedName>
</protein>
<dbReference type="EMBL" id="JBHSXX010000001">
    <property type="protein sequence ID" value="MFC6870919.1"/>
    <property type="molecule type" value="Genomic_DNA"/>
</dbReference>
<proteinExistence type="predicted"/>
<dbReference type="InterPro" id="IPR010982">
    <property type="entry name" value="Lambda_DNA-bd_dom_sf"/>
</dbReference>
<dbReference type="CDD" id="cd00093">
    <property type="entry name" value="HTH_XRE"/>
    <property type="match status" value="1"/>
</dbReference>
<evidence type="ECO:0000313" key="3">
    <source>
        <dbReference type="Proteomes" id="UP001596337"/>
    </source>
</evidence>
<gene>
    <name evidence="2" type="ORF">ACFQGD_27715</name>
</gene>
<dbReference type="Gene3D" id="1.10.260.40">
    <property type="entry name" value="lambda repressor-like DNA-binding domains"/>
    <property type="match status" value="1"/>
</dbReference>
<reference evidence="3" key="1">
    <citation type="journal article" date="2019" name="Int. J. Syst. Evol. Microbiol.">
        <title>The Global Catalogue of Microorganisms (GCM) 10K type strain sequencing project: providing services to taxonomists for standard genome sequencing and annotation.</title>
        <authorList>
            <consortium name="The Broad Institute Genomics Platform"/>
            <consortium name="The Broad Institute Genome Sequencing Center for Infectious Disease"/>
            <person name="Wu L."/>
            <person name="Ma J."/>
        </authorList>
    </citation>
    <scope>NUCLEOTIDE SEQUENCE [LARGE SCALE GENOMIC DNA]</scope>
    <source>
        <strain evidence="3">KCTC 32255</strain>
    </source>
</reference>
<keyword evidence="3" id="KW-1185">Reference proteome</keyword>
<dbReference type="SMART" id="SM00530">
    <property type="entry name" value="HTH_XRE"/>
    <property type="match status" value="1"/>
</dbReference>
<dbReference type="Proteomes" id="UP001596337">
    <property type="component" value="Unassembled WGS sequence"/>
</dbReference>
<dbReference type="InterPro" id="IPR043917">
    <property type="entry name" value="DUF5753"/>
</dbReference>
<dbReference type="Pfam" id="PF19054">
    <property type="entry name" value="DUF5753"/>
    <property type="match status" value="1"/>
</dbReference>
<dbReference type="Pfam" id="PF13560">
    <property type="entry name" value="HTH_31"/>
    <property type="match status" value="1"/>
</dbReference>
<evidence type="ECO:0000259" key="1">
    <source>
        <dbReference type="PROSITE" id="PS50943"/>
    </source>
</evidence>
<name>A0ABW2C7Y2_9PSEU</name>
<feature type="domain" description="HTH cro/C1-type" evidence="1">
    <location>
        <begin position="11"/>
        <end position="65"/>
    </location>
</feature>
<dbReference type="SUPFAM" id="SSF47413">
    <property type="entry name" value="lambda repressor-like DNA-binding domains"/>
    <property type="match status" value="1"/>
</dbReference>
<accession>A0ABW2C7Y2</accession>
<evidence type="ECO:0000313" key="2">
    <source>
        <dbReference type="EMBL" id="MFC6870919.1"/>
    </source>
</evidence>
<dbReference type="InterPro" id="IPR001387">
    <property type="entry name" value="Cro/C1-type_HTH"/>
</dbReference>